<feature type="domain" description="DUF7707" evidence="1">
    <location>
        <begin position="5"/>
        <end position="42"/>
    </location>
</feature>
<protein>
    <recommendedName>
        <fullName evidence="1">DUF7707 domain-containing protein</fullName>
    </recommendedName>
</protein>
<dbReference type="InParanoid" id="A0A1J7J7K0"/>
<dbReference type="Proteomes" id="UP000182658">
    <property type="component" value="Unassembled WGS sequence"/>
</dbReference>
<dbReference type="AlphaFoldDB" id="A0A1J7J7K0"/>
<accession>A0A1J7J7K0</accession>
<evidence type="ECO:0000313" key="2">
    <source>
        <dbReference type="EMBL" id="OIW35413.1"/>
    </source>
</evidence>
<evidence type="ECO:0000313" key="3">
    <source>
        <dbReference type="Proteomes" id="UP000182658"/>
    </source>
</evidence>
<gene>
    <name evidence="2" type="ORF">CONLIGDRAFT_627482</name>
</gene>
<proteinExistence type="predicted"/>
<sequence>MKNFTIDPNEIDASTRASWCQAELNTCSTLCSSNPTVNDCQVVRDSLPDDLIPFYKVHVTDWPHV</sequence>
<keyword evidence="3" id="KW-1185">Reference proteome</keyword>
<reference evidence="2 3" key="1">
    <citation type="submission" date="2016-10" db="EMBL/GenBank/DDBJ databases">
        <title>Draft genome sequence of Coniochaeta ligniaria NRRL30616, a lignocellulolytic fungus for bioabatement of inhibitors in plant biomass hydrolysates.</title>
        <authorList>
            <consortium name="DOE Joint Genome Institute"/>
            <person name="Jimenez D.J."/>
            <person name="Hector R.E."/>
            <person name="Riley R."/>
            <person name="Sun H."/>
            <person name="Grigoriev I.V."/>
            <person name="Van Elsas J.D."/>
            <person name="Nichols N.N."/>
        </authorList>
    </citation>
    <scope>NUCLEOTIDE SEQUENCE [LARGE SCALE GENOMIC DNA]</scope>
    <source>
        <strain evidence="2 3">NRRL 30616</strain>
    </source>
</reference>
<name>A0A1J7J7K0_9PEZI</name>
<organism evidence="2 3">
    <name type="scientific">Coniochaeta ligniaria NRRL 30616</name>
    <dbReference type="NCBI Taxonomy" id="1408157"/>
    <lineage>
        <taxon>Eukaryota</taxon>
        <taxon>Fungi</taxon>
        <taxon>Dikarya</taxon>
        <taxon>Ascomycota</taxon>
        <taxon>Pezizomycotina</taxon>
        <taxon>Sordariomycetes</taxon>
        <taxon>Sordariomycetidae</taxon>
        <taxon>Coniochaetales</taxon>
        <taxon>Coniochaetaceae</taxon>
        <taxon>Coniochaeta</taxon>
    </lineage>
</organism>
<dbReference type="OrthoDB" id="2121879at2759"/>
<dbReference type="EMBL" id="KV875093">
    <property type="protein sequence ID" value="OIW35413.1"/>
    <property type="molecule type" value="Genomic_DNA"/>
</dbReference>
<dbReference type="InterPro" id="IPR056124">
    <property type="entry name" value="DUF7707"/>
</dbReference>
<dbReference type="Pfam" id="PF24808">
    <property type="entry name" value="DUF7707"/>
    <property type="match status" value="1"/>
</dbReference>
<evidence type="ECO:0000259" key="1">
    <source>
        <dbReference type="Pfam" id="PF24808"/>
    </source>
</evidence>